<dbReference type="InterPro" id="IPR000008">
    <property type="entry name" value="C2_dom"/>
</dbReference>
<protein>
    <recommendedName>
        <fullName evidence="2">C2 domain-containing protein</fullName>
    </recommendedName>
</protein>
<feature type="compositionally biased region" description="Polar residues" evidence="1">
    <location>
        <begin position="177"/>
        <end position="189"/>
    </location>
</feature>
<dbReference type="Pfam" id="PF00168">
    <property type="entry name" value="C2"/>
    <property type="match status" value="1"/>
</dbReference>
<comment type="caution">
    <text evidence="3">The sequence shown here is derived from an EMBL/GenBank/DDBJ whole genome shotgun (WGS) entry which is preliminary data.</text>
</comment>
<evidence type="ECO:0000256" key="1">
    <source>
        <dbReference type="SAM" id="MobiDB-lite"/>
    </source>
</evidence>
<organism evidence="3 4">
    <name type="scientific">Hibiscus trionum</name>
    <name type="common">Flower of an hour</name>
    <dbReference type="NCBI Taxonomy" id="183268"/>
    <lineage>
        <taxon>Eukaryota</taxon>
        <taxon>Viridiplantae</taxon>
        <taxon>Streptophyta</taxon>
        <taxon>Embryophyta</taxon>
        <taxon>Tracheophyta</taxon>
        <taxon>Spermatophyta</taxon>
        <taxon>Magnoliopsida</taxon>
        <taxon>eudicotyledons</taxon>
        <taxon>Gunneridae</taxon>
        <taxon>Pentapetalae</taxon>
        <taxon>rosids</taxon>
        <taxon>malvids</taxon>
        <taxon>Malvales</taxon>
        <taxon>Malvaceae</taxon>
        <taxon>Malvoideae</taxon>
        <taxon>Hibiscus</taxon>
    </lineage>
</organism>
<keyword evidence="4" id="KW-1185">Reference proteome</keyword>
<dbReference type="InterPro" id="IPR035892">
    <property type="entry name" value="C2_domain_sf"/>
</dbReference>
<dbReference type="Gene3D" id="2.60.40.150">
    <property type="entry name" value="C2 domain"/>
    <property type="match status" value="1"/>
</dbReference>
<dbReference type="CDD" id="cd04051">
    <property type="entry name" value="C2_SRC2_like"/>
    <property type="match status" value="1"/>
</dbReference>
<name>A0A9W7HA31_HIBTR</name>
<evidence type="ECO:0000313" key="4">
    <source>
        <dbReference type="Proteomes" id="UP001165190"/>
    </source>
</evidence>
<dbReference type="PANTHER" id="PTHR32246:SF143">
    <property type="entry name" value="CALCIUM-DEPENDENT LIPID-BINDING (CALB DOMAIN) FAMILY PROTEIN"/>
    <property type="match status" value="1"/>
</dbReference>
<proteinExistence type="predicted"/>
<dbReference type="GO" id="GO:0006952">
    <property type="term" value="P:defense response"/>
    <property type="evidence" value="ECO:0007669"/>
    <property type="project" value="InterPro"/>
</dbReference>
<feature type="region of interest" description="Disordered" evidence="1">
    <location>
        <begin position="319"/>
        <end position="365"/>
    </location>
</feature>
<feature type="compositionally biased region" description="Low complexity" evidence="1">
    <location>
        <begin position="418"/>
        <end position="431"/>
    </location>
</feature>
<sequence length="493" mass="53451">MSDLKTPFHLLELHVISAQDLEPICRRRKMQTYAVVWIYSKKKRSTGIDTRGHTNPSWNDKFVFRIDKDFLYRDTSAITIEIYAVHWFRHIHVGTVRAIIGNLIPHITFRSSRSEEVQLGTTFVALQIWRPSGRPQGILNIGLTLIDSSKRSMPLYLQMGSSAIRYKHLIGEEEYPVSSTGKSNNNENPSPLPDAFGKPKLRRTKSDSSSIFPSALQPKKPAIGSSVINAGGSIVNGGGSIVNGGGSIVNGGGSMVNCTLGKINSAKGKSSSIVNGMETVGNSMVNFVVARRNSRKEKSGSVVNGGSMVNYSVAKLNPRKGKSGSVVNGLEDPGTKSKRGKSKSGSVVNGGAKVWSDSELGPSPSEVAATMAKNMHHNKFDDCESSILGWSLDEDSLEGFRSKLEQWRNEEPPVYDWSSDTSNSFSGTSSSKRSRHARRHSDNSGSFKCFGNICGCQFTISCGGGGGGEDTGKRNGNLHRAPSSSIYDDMSYV</sequence>
<dbReference type="SMART" id="SM00239">
    <property type="entry name" value="C2"/>
    <property type="match status" value="1"/>
</dbReference>
<dbReference type="AlphaFoldDB" id="A0A9W7HA31"/>
<dbReference type="PROSITE" id="PS50004">
    <property type="entry name" value="C2"/>
    <property type="match status" value="1"/>
</dbReference>
<feature type="region of interest" description="Disordered" evidence="1">
    <location>
        <begin position="412"/>
        <end position="443"/>
    </location>
</feature>
<feature type="domain" description="C2" evidence="2">
    <location>
        <begin position="1"/>
        <end position="119"/>
    </location>
</feature>
<feature type="region of interest" description="Disordered" evidence="1">
    <location>
        <begin position="176"/>
        <end position="218"/>
    </location>
</feature>
<accession>A0A9W7HA31</accession>
<reference evidence="3" key="1">
    <citation type="submission" date="2023-05" db="EMBL/GenBank/DDBJ databases">
        <title>Genome and transcriptome analyses reveal genes involved in the formation of fine ridges on petal epidermal cells in Hibiscus trionum.</title>
        <authorList>
            <person name="Koshimizu S."/>
            <person name="Masuda S."/>
            <person name="Ishii T."/>
            <person name="Shirasu K."/>
            <person name="Hoshino A."/>
            <person name="Arita M."/>
        </authorList>
    </citation>
    <scope>NUCLEOTIDE SEQUENCE</scope>
    <source>
        <strain evidence="3">Hamamatsu line</strain>
    </source>
</reference>
<dbReference type="InterPro" id="IPR044750">
    <property type="entry name" value="C2_SRC2/BAP"/>
</dbReference>
<dbReference type="Proteomes" id="UP001165190">
    <property type="component" value="Unassembled WGS sequence"/>
</dbReference>
<dbReference type="SUPFAM" id="SSF49562">
    <property type="entry name" value="C2 domain (Calcium/lipid-binding domain, CaLB)"/>
    <property type="match status" value="1"/>
</dbReference>
<feature type="compositionally biased region" description="Low complexity" evidence="1">
    <location>
        <begin position="343"/>
        <end position="354"/>
    </location>
</feature>
<dbReference type="OrthoDB" id="1909968at2759"/>
<evidence type="ECO:0000259" key="2">
    <source>
        <dbReference type="PROSITE" id="PS50004"/>
    </source>
</evidence>
<dbReference type="PANTHER" id="PTHR32246">
    <property type="entry name" value="INGRESSION PROTEIN FIC1"/>
    <property type="match status" value="1"/>
</dbReference>
<gene>
    <name evidence="3" type="ORF">HRI_000876300</name>
</gene>
<evidence type="ECO:0000313" key="3">
    <source>
        <dbReference type="EMBL" id="GMI72070.1"/>
    </source>
</evidence>
<dbReference type="EMBL" id="BSYR01000010">
    <property type="protein sequence ID" value="GMI72070.1"/>
    <property type="molecule type" value="Genomic_DNA"/>
</dbReference>